<evidence type="ECO:0000256" key="5">
    <source>
        <dbReference type="ARBA" id="ARBA00023065"/>
    </source>
</evidence>
<dbReference type="PANTHER" id="PTHR31503:SF20">
    <property type="entry name" value="CA(2+)_H(+) EXCHANGER, PUTATIVE (EUROFUNG)-RELATED"/>
    <property type="match status" value="1"/>
</dbReference>
<reference evidence="10" key="1">
    <citation type="journal article" date="2017" name="Nat. Ecol. Evol.">
        <title>Genome expansion and lineage-specific genetic innovations in the forest pathogenic fungi Armillaria.</title>
        <authorList>
            <person name="Sipos G."/>
            <person name="Prasanna A.N."/>
            <person name="Walter M.C."/>
            <person name="O'Connor E."/>
            <person name="Balint B."/>
            <person name="Krizsan K."/>
            <person name="Kiss B."/>
            <person name="Hess J."/>
            <person name="Varga T."/>
            <person name="Slot J."/>
            <person name="Riley R."/>
            <person name="Boka B."/>
            <person name="Rigling D."/>
            <person name="Barry K."/>
            <person name="Lee J."/>
            <person name="Mihaltcheva S."/>
            <person name="LaButti K."/>
            <person name="Lipzen A."/>
            <person name="Waldron R."/>
            <person name="Moloney N.M."/>
            <person name="Sperisen C."/>
            <person name="Kredics L."/>
            <person name="Vagvoelgyi C."/>
            <person name="Patrignani A."/>
            <person name="Fitzpatrick D."/>
            <person name="Nagy I."/>
            <person name="Doyle S."/>
            <person name="Anderson J.B."/>
            <person name="Grigoriev I.V."/>
            <person name="Gueldener U."/>
            <person name="Muensterkoetter M."/>
            <person name="Nagy L.G."/>
        </authorList>
    </citation>
    <scope>NUCLEOTIDE SEQUENCE [LARGE SCALE GENOMIC DNA]</scope>
    <source>
        <strain evidence="10">Ar21-2</strain>
    </source>
</reference>
<feature type="transmembrane region" description="Helical" evidence="7">
    <location>
        <begin position="74"/>
        <end position="91"/>
    </location>
</feature>
<dbReference type="GO" id="GO:0006874">
    <property type="term" value="P:intracellular calcium ion homeostasis"/>
    <property type="evidence" value="ECO:0007669"/>
    <property type="project" value="TreeGrafter"/>
</dbReference>
<dbReference type="Pfam" id="PF01699">
    <property type="entry name" value="Na_Ca_ex"/>
    <property type="match status" value="2"/>
</dbReference>
<feature type="transmembrane region" description="Helical" evidence="7">
    <location>
        <begin position="360"/>
        <end position="379"/>
    </location>
</feature>
<feature type="transmembrane region" description="Helical" evidence="7">
    <location>
        <begin position="219"/>
        <end position="238"/>
    </location>
</feature>
<dbReference type="GO" id="GO:0015369">
    <property type="term" value="F:calcium:proton antiporter activity"/>
    <property type="evidence" value="ECO:0007669"/>
    <property type="project" value="TreeGrafter"/>
</dbReference>
<dbReference type="OMA" id="IQDEWFG"/>
<evidence type="ECO:0000313" key="9">
    <source>
        <dbReference type="EMBL" id="PBK82190.1"/>
    </source>
</evidence>
<evidence type="ECO:0000259" key="8">
    <source>
        <dbReference type="Pfam" id="PF01699"/>
    </source>
</evidence>
<dbReference type="GO" id="GO:0012505">
    <property type="term" value="C:endomembrane system"/>
    <property type="evidence" value="ECO:0007669"/>
    <property type="project" value="UniProtKB-SubCell"/>
</dbReference>
<feature type="domain" description="Sodium/calcium exchanger membrane region" evidence="8">
    <location>
        <begin position="278"/>
        <end position="431"/>
    </location>
</feature>
<organism evidence="9 10">
    <name type="scientific">Armillaria gallica</name>
    <name type="common">Bulbous honey fungus</name>
    <name type="synonym">Armillaria bulbosa</name>
    <dbReference type="NCBI Taxonomy" id="47427"/>
    <lineage>
        <taxon>Eukaryota</taxon>
        <taxon>Fungi</taxon>
        <taxon>Dikarya</taxon>
        <taxon>Basidiomycota</taxon>
        <taxon>Agaricomycotina</taxon>
        <taxon>Agaricomycetes</taxon>
        <taxon>Agaricomycetidae</taxon>
        <taxon>Agaricales</taxon>
        <taxon>Marasmiineae</taxon>
        <taxon>Physalacriaceae</taxon>
        <taxon>Armillaria</taxon>
    </lineage>
</organism>
<evidence type="ECO:0000256" key="4">
    <source>
        <dbReference type="ARBA" id="ARBA00022989"/>
    </source>
</evidence>
<keyword evidence="5" id="KW-0406">Ion transport</keyword>
<dbReference type="STRING" id="47427.A0A2H3CJY6"/>
<accession>A0A2H3CJY6</accession>
<protein>
    <recommendedName>
        <fullName evidence="8">Sodium/calcium exchanger membrane region domain-containing protein</fullName>
    </recommendedName>
</protein>
<feature type="transmembrane region" description="Helical" evidence="7">
    <location>
        <begin position="142"/>
        <end position="166"/>
    </location>
</feature>
<dbReference type="InterPro" id="IPR004837">
    <property type="entry name" value="NaCa_Exmemb"/>
</dbReference>
<feature type="domain" description="Sodium/calcium exchanger membrane region" evidence="8">
    <location>
        <begin position="78"/>
        <end position="236"/>
    </location>
</feature>
<feature type="transmembrane region" description="Helical" evidence="7">
    <location>
        <begin position="312"/>
        <end position="339"/>
    </location>
</feature>
<gene>
    <name evidence="9" type="ORF">ARMGADRAFT_946945</name>
</gene>
<evidence type="ECO:0000256" key="6">
    <source>
        <dbReference type="ARBA" id="ARBA00023136"/>
    </source>
</evidence>
<evidence type="ECO:0000256" key="1">
    <source>
        <dbReference type="ARBA" id="ARBA00004127"/>
    </source>
</evidence>
<dbReference type="PANTHER" id="PTHR31503">
    <property type="entry name" value="VACUOLAR CALCIUM ION TRANSPORTER"/>
    <property type="match status" value="1"/>
</dbReference>
<dbReference type="Proteomes" id="UP000217790">
    <property type="component" value="Unassembled WGS sequence"/>
</dbReference>
<dbReference type="GO" id="GO:0000329">
    <property type="term" value="C:fungal-type vacuole membrane"/>
    <property type="evidence" value="ECO:0007669"/>
    <property type="project" value="TreeGrafter"/>
</dbReference>
<dbReference type="InterPro" id="IPR004713">
    <property type="entry name" value="CaH_exchang"/>
</dbReference>
<dbReference type="EMBL" id="KZ293720">
    <property type="protein sequence ID" value="PBK82190.1"/>
    <property type="molecule type" value="Genomic_DNA"/>
</dbReference>
<evidence type="ECO:0000313" key="10">
    <source>
        <dbReference type="Proteomes" id="UP000217790"/>
    </source>
</evidence>
<feature type="transmembrane region" description="Helical" evidence="7">
    <location>
        <begin position="385"/>
        <end position="406"/>
    </location>
</feature>
<keyword evidence="4 7" id="KW-1133">Transmembrane helix</keyword>
<keyword evidence="6 7" id="KW-0472">Membrane</keyword>
<feature type="transmembrane region" description="Helical" evidence="7">
    <location>
        <begin position="413"/>
        <end position="433"/>
    </location>
</feature>
<comment type="subcellular location">
    <subcellularLocation>
        <location evidence="1">Endomembrane system</location>
        <topology evidence="1">Multi-pass membrane protein</topology>
    </subcellularLocation>
</comment>
<sequence length="458" mass="51059">MRQFHLLPDKESLVLFKDRFLRTGKRKIGVVESFRAIALSSWLNVFIVFIPLAWVAHFRHTQDGRESGDAQHVWSYGVTFAFCFLAIVPLERLFEYGGEQMSFYCGSDLGDLIIISLNNTVEATLAIILMTKCELKLLQSTIIGVVVLHLLLIPGTSFIAGGARILEQELHPHPTQLNLTLLAIGVLSLLLPTAFFASIQGVDSTGVVNDETRRSFLQMSRGLAIILLLVYICSRIFLHTPPASNPDVSHLPNAPEEMKVREQKLAKEEPEVSQWVCIIMLIITIGLMTATAEWLVDSIEFVRVESNIEQEWFGLILLPVVSFSAGGAVAVVFFVRYLLRHYCGMPSAPNTIAKARAIDLSIQFILFWMPLIVLLAWWTGRPFSLLFDTFEVALTIGTCFLVNYVTADAKTNWAEGFAMVSFYAMIVLVSWFYTGQPEIRELLACTSVTEAVASGGAE</sequence>
<name>A0A2H3CJY6_ARMGA</name>
<keyword evidence="3 7" id="KW-0812">Transmembrane</keyword>
<dbReference type="OrthoDB" id="1699231at2759"/>
<evidence type="ECO:0000256" key="2">
    <source>
        <dbReference type="ARBA" id="ARBA00022448"/>
    </source>
</evidence>
<feature type="transmembrane region" description="Helical" evidence="7">
    <location>
        <begin position="178"/>
        <end position="199"/>
    </location>
</feature>
<dbReference type="AlphaFoldDB" id="A0A2H3CJY6"/>
<proteinExistence type="predicted"/>
<feature type="transmembrane region" description="Helical" evidence="7">
    <location>
        <begin position="272"/>
        <end position="292"/>
    </location>
</feature>
<evidence type="ECO:0000256" key="7">
    <source>
        <dbReference type="SAM" id="Phobius"/>
    </source>
</evidence>
<evidence type="ECO:0000256" key="3">
    <source>
        <dbReference type="ARBA" id="ARBA00022692"/>
    </source>
</evidence>
<keyword evidence="10" id="KW-1185">Reference proteome</keyword>
<dbReference type="InParanoid" id="A0A2H3CJY6"/>
<feature type="transmembrane region" description="Helical" evidence="7">
    <location>
        <begin position="34"/>
        <end position="54"/>
    </location>
</feature>
<keyword evidence="2" id="KW-0813">Transport</keyword>